<dbReference type="PANTHER" id="PTHR43833:SF9">
    <property type="entry name" value="POTASSIUM CHANNEL PROTEIN YUGO-RELATED"/>
    <property type="match status" value="1"/>
</dbReference>
<evidence type="ECO:0000313" key="6">
    <source>
        <dbReference type="Proteomes" id="UP000184251"/>
    </source>
</evidence>
<dbReference type="Gene3D" id="3.40.50.720">
    <property type="entry name" value="NAD(P)-binding Rossmann-like Domain"/>
    <property type="match status" value="1"/>
</dbReference>
<dbReference type="Pfam" id="PF02080">
    <property type="entry name" value="TrkA_C"/>
    <property type="match status" value="1"/>
</dbReference>
<evidence type="ECO:0000259" key="4">
    <source>
        <dbReference type="PROSITE" id="PS51202"/>
    </source>
</evidence>
<comment type="subcellular location">
    <subcellularLocation>
        <location evidence="1">Cell membrane</location>
        <topology evidence="1">Multi-pass membrane protein</topology>
    </subcellularLocation>
</comment>
<keyword evidence="2" id="KW-0812">Transmembrane</keyword>
<dbReference type="EMBL" id="FQTU01000005">
    <property type="protein sequence ID" value="SHE69943.1"/>
    <property type="molecule type" value="Genomic_DNA"/>
</dbReference>
<dbReference type="Gene3D" id="1.10.287.70">
    <property type="match status" value="1"/>
</dbReference>
<protein>
    <submittedName>
        <fullName evidence="5">Voltage-gated potassium channel</fullName>
    </submittedName>
</protein>
<keyword evidence="5" id="KW-0406">Ion transport</keyword>
<dbReference type="RefSeq" id="WP_073270022.1">
    <property type="nucleotide sequence ID" value="NZ_FQTU01000005.1"/>
</dbReference>
<evidence type="ECO:0000256" key="1">
    <source>
        <dbReference type="ARBA" id="ARBA00004651"/>
    </source>
</evidence>
<keyword evidence="2" id="KW-0472">Membrane</keyword>
<dbReference type="InterPro" id="IPR050721">
    <property type="entry name" value="Trk_Ktr_HKT_K-transport"/>
</dbReference>
<dbReference type="GO" id="GO:0008324">
    <property type="term" value="F:monoatomic cation transmembrane transporter activity"/>
    <property type="evidence" value="ECO:0007669"/>
    <property type="project" value="InterPro"/>
</dbReference>
<organism evidence="5 6">
    <name type="scientific">Alkalibacter saccharofermentans DSM 14828</name>
    <dbReference type="NCBI Taxonomy" id="1120975"/>
    <lineage>
        <taxon>Bacteria</taxon>
        <taxon>Bacillati</taxon>
        <taxon>Bacillota</taxon>
        <taxon>Clostridia</taxon>
        <taxon>Eubacteriales</taxon>
        <taxon>Eubacteriaceae</taxon>
        <taxon>Alkalibacter</taxon>
    </lineage>
</organism>
<dbReference type="InterPro" id="IPR013099">
    <property type="entry name" value="K_chnl_dom"/>
</dbReference>
<dbReference type="GO" id="GO:0005886">
    <property type="term" value="C:plasma membrane"/>
    <property type="evidence" value="ECO:0007669"/>
    <property type="project" value="UniProtKB-SubCell"/>
</dbReference>
<proteinExistence type="predicted"/>
<dbReference type="GO" id="GO:0006813">
    <property type="term" value="P:potassium ion transport"/>
    <property type="evidence" value="ECO:0007669"/>
    <property type="project" value="InterPro"/>
</dbReference>
<feature type="domain" description="RCK C-terminal" evidence="4">
    <location>
        <begin position="246"/>
        <end position="333"/>
    </location>
</feature>
<gene>
    <name evidence="5" type="ORF">SAMN02746064_01040</name>
</gene>
<dbReference type="STRING" id="1120975.SAMN02746064_01040"/>
<dbReference type="PROSITE" id="PS51201">
    <property type="entry name" value="RCK_N"/>
    <property type="match status" value="1"/>
</dbReference>
<feature type="transmembrane region" description="Helical" evidence="2">
    <location>
        <begin position="61"/>
        <end position="86"/>
    </location>
</feature>
<dbReference type="Gene3D" id="3.30.70.1450">
    <property type="entry name" value="Regulator of K+ conductance, C-terminal domain"/>
    <property type="match status" value="1"/>
</dbReference>
<dbReference type="SUPFAM" id="SSF51735">
    <property type="entry name" value="NAD(P)-binding Rossmann-fold domains"/>
    <property type="match status" value="1"/>
</dbReference>
<evidence type="ECO:0000259" key="3">
    <source>
        <dbReference type="PROSITE" id="PS51201"/>
    </source>
</evidence>
<accession>A0A1M4VM69</accession>
<dbReference type="Proteomes" id="UP000184251">
    <property type="component" value="Unassembled WGS sequence"/>
</dbReference>
<dbReference type="InterPro" id="IPR036291">
    <property type="entry name" value="NAD(P)-bd_dom_sf"/>
</dbReference>
<dbReference type="SUPFAM" id="SSF81324">
    <property type="entry name" value="Voltage-gated potassium channels"/>
    <property type="match status" value="1"/>
</dbReference>
<sequence length="334" mass="36764">MESHRKFLVIIITFSIIIVVAVIGYMQLLNVGFIDALYMTAITISTVGYGEVGEMVAPAKIFTIFIIFSGLGVAGYGFTSLVALFFEGELKDAWRRRKMENKIAELKNHYIICGAGEIGHTVIKQFRENDLPFVVIEKNHRRASELRHEGVLTIVGDATSEDVLESAHIKKSKGVISTLSNDADNVFTVLTARQMNDDVYIVSKAIDRNAHNKLKKAGANNTISPNEIGGRRMAALVIRPSVMSFLDVITQAGDVTLDLEEVKICTNSDFVGKSLMEAKIPEQTGLIVLAIKRKGDTKLKFNPSSNEILQDGDTMVVLGQEDQVVQLRGMACEI</sequence>
<dbReference type="OrthoDB" id="9785285at2"/>
<dbReference type="InterPro" id="IPR006037">
    <property type="entry name" value="RCK_C"/>
</dbReference>
<reference evidence="5 6" key="1">
    <citation type="submission" date="2016-11" db="EMBL/GenBank/DDBJ databases">
        <authorList>
            <person name="Jaros S."/>
            <person name="Januszkiewicz K."/>
            <person name="Wedrychowicz H."/>
        </authorList>
    </citation>
    <scope>NUCLEOTIDE SEQUENCE [LARGE SCALE GENOMIC DNA]</scope>
    <source>
        <strain evidence="5 6">DSM 14828</strain>
    </source>
</reference>
<dbReference type="Pfam" id="PF02254">
    <property type="entry name" value="TrkA_N"/>
    <property type="match status" value="1"/>
</dbReference>
<dbReference type="SUPFAM" id="SSF116726">
    <property type="entry name" value="TrkA C-terminal domain-like"/>
    <property type="match status" value="1"/>
</dbReference>
<dbReference type="PROSITE" id="PS51202">
    <property type="entry name" value="RCK_C"/>
    <property type="match status" value="1"/>
</dbReference>
<dbReference type="PANTHER" id="PTHR43833">
    <property type="entry name" value="POTASSIUM CHANNEL PROTEIN 2-RELATED-RELATED"/>
    <property type="match status" value="1"/>
</dbReference>
<dbReference type="InterPro" id="IPR003148">
    <property type="entry name" value="RCK_N"/>
</dbReference>
<keyword evidence="5" id="KW-0407">Ion channel</keyword>
<keyword evidence="6" id="KW-1185">Reference proteome</keyword>
<dbReference type="InterPro" id="IPR036721">
    <property type="entry name" value="RCK_C_sf"/>
</dbReference>
<keyword evidence="5" id="KW-0813">Transport</keyword>
<feature type="domain" description="RCK N-terminal" evidence="3">
    <location>
        <begin position="107"/>
        <end position="224"/>
    </location>
</feature>
<name>A0A1M4VM69_9FIRM</name>
<keyword evidence="2" id="KW-1133">Transmembrane helix</keyword>
<dbReference type="AlphaFoldDB" id="A0A1M4VM69"/>
<feature type="transmembrane region" description="Helical" evidence="2">
    <location>
        <begin position="7"/>
        <end position="28"/>
    </location>
</feature>
<dbReference type="Pfam" id="PF07885">
    <property type="entry name" value="Ion_trans_2"/>
    <property type="match status" value="1"/>
</dbReference>
<evidence type="ECO:0000313" key="5">
    <source>
        <dbReference type="EMBL" id="SHE69943.1"/>
    </source>
</evidence>
<evidence type="ECO:0000256" key="2">
    <source>
        <dbReference type="SAM" id="Phobius"/>
    </source>
</evidence>